<accession>A0A368QBI4</accession>
<reference evidence="2" key="2">
    <citation type="submission" date="2015-07" db="EMBL/GenBank/DDBJ databases">
        <authorList>
            <person name="Noorani M."/>
        </authorList>
    </citation>
    <scope>NUCLEOTIDE SEQUENCE</scope>
    <source>
        <strain evidence="2">Yugu1</strain>
    </source>
</reference>
<reference evidence="2" key="1">
    <citation type="journal article" date="2012" name="Nat. Biotechnol.">
        <title>Reference genome sequence of the model plant Setaria.</title>
        <authorList>
            <person name="Bennetzen J.L."/>
            <person name="Schmutz J."/>
            <person name="Wang H."/>
            <person name="Percifield R."/>
            <person name="Hawkins J."/>
            <person name="Pontaroli A.C."/>
            <person name="Estep M."/>
            <person name="Feng L."/>
            <person name="Vaughn J.N."/>
            <person name="Grimwood J."/>
            <person name="Jenkins J."/>
            <person name="Barry K."/>
            <person name="Lindquist E."/>
            <person name="Hellsten U."/>
            <person name="Deshpande S."/>
            <person name="Wang X."/>
            <person name="Wu X."/>
            <person name="Mitros T."/>
            <person name="Triplett J."/>
            <person name="Yang X."/>
            <person name="Ye C.Y."/>
            <person name="Mauro-Herrera M."/>
            <person name="Wang L."/>
            <person name="Li P."/>
            <person name="Sharma M."/>
            <person name="Sharma R."/>
            <person name="Ronald P.C."/>
            <person name="Panaud O."/>
            <person name="Kellogg E.A."/>
            <person name="Brutnell T.P."/>
            <person name="Doust A.N."/>
            <person name="Tuskan G.A."/>
            <person name="Rokhsar D."/>
            <person name="Devos K.M."/>
        </authorList>
    </citation>
    <scope>NUCLEOTIDE SEQUENCE [LARGE SCALE GENOMIC DNA]</scope>
    <source>
        <strain evidence="2">Yugu1</strain>
    </source>
</reference>
<sequence length="92" mass="10025">MQLAGRGSSPRPAPGLQRRRAKVGSYQKKKGKKKESASKAPTQPTQRPGWTPGYGADEREEGSDVLMHGLAAFMHHAVRPRGVHAAYKMFGV</sequence>
<evidence type="ECO:0000256" key="1">
    <source>
        <dbReference type="SAM" id="MobiDB-lite"/>
    </source>
</evidence>
<gene>
    <name evidence="2" type="ORF">SETIT_3G046900v2</name>
</gene>
<dbReference type="EMBL" id="CM003530">
    <property type="protein sequence ID" value="RCV15299.1"/>
    <property type="molecule type" value="Genomic_DNA"/>
</dbReference>
<name>A0A368QBI4_SETIT</name>
<evidence type="ECO:0000313" key="2">
    <source>
        <dbReference type="EMBL" id="RCV15299.1"/>
    </source>
</evidence>
<organism evidence="2">
    <name type="scientific">Setaria italica</name>
    <name type="common">Foxtail millet</name>
    <name type="synonym">Panicum italicum</name>
    <dbReference type="NCBI Taxonomy" id="4555"/>
    <lineage>
        <taxon>Eukaryota</taxon>
        <taxon>Viridiplantae</taxon>
        <taxon>Streptophyta</taxon>
        <taxon>Embryophyta</taxon>
        <taxon>Tracheophyta</taxon>
        <taxon>Spermatophyta</taxon>
        <taxon>Magnoliopsida</taxon>
        <taxon>Liliopsida</taxon>
        <taxon>Poales</taxon>
        <taxon>Poaceae</taxon>
        <taxon>PACMAD clade</taxon>
        <taxon>Panicoideae</taxon>
        <taxon>Panicodae</taxon>
        <taxon>Paniceae</taxon>
        <taxon>Cenchrinae</taxon>
        <taxon>Setaria</taxon>
    </lineage>
</organism>
<feature type="compositionally biased region" description="Basic residues" evidence="1">
    <location>
        <begin position="17"/>
        <end position="33"/>
    </location>
</feature>
<protein>
    <submittedName>
        <fullName evidence="2">Uncharacterized protein</fullName>
    </submittedName>
</protein>
<dbReference type="AlphaFoldDB" id="A0A368QBI4"/>
<feature type="region of interest" description="Disordered" evidence="1">
    <location>
        <begin position="1"/>
        <end position="62"/>
    </location>
</feature>
<proteinExistence type="predicted"/>